<dbReference type="PANTHER" id="PTHR35010:SF2">
    <property type="entry name" value="BLL4672 PROTEIN"/>
    <property type="match status" value="1"/>
</dbReference>
<keyword evidence="3" id="KW-1185">Reference proteome</keyword>
<dbReference type="EMBL" id="CP001966">
    <property type="protein sequence ID" value="ADG79417.1"/>
    <property type="molecule type" value="Genomic_DNA"/>
</dbReference>
<evidence type="ECO:0000313" key="2">
    <source>
        <dbReference type="EMBL" id="ADG79417.1"/>
    </source>
</evidence>
<reference evidence="2 3" key="2">
    <citation type="journal article" date="2011" name="Stand. Genomic Sci.">
        <title>Complete genome sequence of Tsukamurella paurometabola type strain (no. 33).</title>
        <authorList>
            <person name="Munk A.C."/>
            <person name="Lapidus A."/>
            <person name="Lucas S."/>
            <person name="Nolan M."/>
            <person name="Tice H."/>
            <person name="Cheng J.F."/>
            <person name="Del Rio T.G."/>
            <person name="Goodwin L."/>
            <person name="Pitluck S."/>
            <person name="Liolios K."/>
            <person name="Huntemann M."/>
            <person name="Ivanova N."/>
            <person name="Mavromatis K."/>
            <person name="Mikhailova N."/>
            <person name="Pati A."/>
            <person name="Chen A."/>
            <person name="Palaniappan K."/>
            <person name="Tapia R."/>
            <person name="Han C."/>
            <person name="Land M."/>
            <person name="Hauser L."/>
            <person name="Chang Y.J."/>
            <person name="Jeffries C.D."/>
            <person name="Brettin T."/>
            <person name="Yasawong M."/>
            <person name="Brambilla E.M."/>
            <person name="Rohde M."/>
            <person name="Sikorski J."/>
            <person name="Goker M."/>
            <person name="Detter J.C."/>
            <person name="Woyke T."/>
            <person name="Bristow J."/>
            <person name="Eisen J.A."/>
            <person name="Markowitz V."/>
            <person name="Hugenholtz P."/>
            <person name="Kyrpides N.C."/>
            <person name="Klenk H.P."/>
        </authorList>
    </citation>
    <scope>NUCLEOTIDE SEQUENCE [LARGE SCALE GENOMIC DNA]</scope>
    <source>
        <strain evidence="3">ATCC 8368 / DSM 20162 / CCUG 35730 / CIP 100753 / JCM 10117 / KCTC 9821 / NBRC 16120 / NCIMB 702349 / NCTC 13040</strain>
    </source>
</reference>
<dbReference type="PROSITE" id="PS50943">
    <property type="entry name" value="HTH_CROC1"/>
    <property type="match status" value="1"/>
</dbReference>
<protein>
    <submittedName>
        <fullName evidence="2">Transcriptional regulator, XRE family</fullName>
    </submittedName>
</protein>
<dbReference type="SMART" id="SM00530">
    <property type="entry name" value="HTH_XRE"/>
    <property type="match status" value="1"/>
</dbReference>
<dbReference type="eggNOG" id="COG1396">
    <property type="taxonomic scope" value="Bacteria"/>
</dbReference>
<dbReference type="InterPro" id="IPR010982">
    <property type="entry name" value="Lambda_DNA-bd_dom_sf"/>
</dbReference>
<dbReference type="Gene3D" id="3.30.450.180">
    <property type="match status" value="1"/>
</dbReference>
<proteinExistence type="predicted"/>
<dbReference type="PANTHER" id="PTHR35010">
    <property type="entry name" value="BLL4672 PROTEIN-RELATED"/>
    <property type="match status" value="1"/>
</dbReference>
<organism evidence="2 3">
    <name type="scientific">Tsukamurella paurometabola (strain ATCC 8368 / DSM 20162 / CCUG 35730 / CIP 100753 / JCM 10117 / KCTC 9821 / NBRC 16120 / NCIMB 702349 / NCTC 13040)</name>
    <name type="common">Corynebacterium paurometabolum</name>
    <dbReference type="NCBI Taxonomy" id="521096"/>
    <lineage>
        <taxon>Bacteria</taxon>
        <taxon>Bacillati</taxon>
        <taxon>Actinomycetota</taxon>
        <taxon>Actinomycetes</taxon>
        <taxon>Mycobacteriales</taxon>
        <taxon>Tsukamurellaceae</taxon>
        <taxon>Tsukamurella</taxon>
    </lineage>
</organism>
<dbReference type="Proteomes" id="UP000001213">
    <property type="component" value="Chromosome"/>
</dbReference>
<dbReference type="KEGG" id="tpr:Tpau_2819"/>
<dbReference type="GO" id="GO:0003677">
    <property type="term" value="F:DNA binding"/>
    <property type="evidence" value="ECO:0007669"/>
    <property type="project" value="InterPro"/>
</dbReference>
<dbReference type="Pfam" id="PF17765">
    <property type="entry name" value="MLTR_LBD"/>
    <property type="match status" value="1"/>
</dbReference>
<dbReference type="Pfam" id="PF13560">
    <property type="entry name" value="HTH_31"/>
    <property type="match status" value="1"/>
</dbReference>
<sequence length="261" mass="28608">MRRDPRLRELGAFLRARRGEATPGGRSGIVRPGRRQVAGLRREEVAALVHVSTEYYTRIEQGRMAPSRDLVRRLATALHLDDGQLTYALELLDHEATPVRGRPEVDVALSRVLDRFVGVPALVIGPNTAILEWNAAATDLFFDFGRVAEPERSFLFLIFTDPTFQSRFRDLVAMQATVVGIVRSGMAAAVAAGAPGPTMVDTLGDVPAFRALWERHDVTRPRGSIEVPMTDPGSGDITVDLIALSVADDPTQRVLLFNGRS</sequence>
<feature type="domain" description="HTH cro/C1-type" evidence="1">
    <location>
        <begin position="35"/>
        <end position="85"/>
    </location>
</feature>
<dbReference type="InterPro" id="IPR001387">
    <property type="entry name" value="Cro/C1-type_HTH"/>
</dbReference>
<reference evidence="3" key="1">
    <citation type="submission" date="2010-03" db="EMBL/GenBank/DDBJ databases">
        <title>The complete chromosome of Tsukamurella paurometabola DSM 20162.</title>
        <authorList>
            <consortium name="US DOE Joint Genome Institute (JGI-PGF)"/>
            <person name="Lucas S."/>
            <person name="Copeland A."/>
            <person name="Lapidus A."/>
            <person name="Glavina del Rio T."/>
            <person name="Dalin E."/>
            <person name="Tice H."/>
            <person name="Bruce D."/>
            <person name="Goodwin L."/>
            <person name="Pitluck S."/>
            <person name="Kyrpides N."/>
            <person name="Mavromatis K."/>
            <person name="Ivanova N."/>
            <person name="Mikhailova N."/>
            <person name="Munk A.C."/>
            <person name="Brettin T."/>
            <person name="Detter J.C."/>
            <person name="Tapia R."/>
            <person name="Han C."/>
            <person name="Larimer F."/>
            <person name="Land M."/>
            <person name="Hauser L."/>
            <person name="Markowitz V."/>
            <person name="Cheng J.-F."/>
            <person name="Hugenholtz P."/>
            <person name="Woyke T."/>
            <person name="Wu D."/>
            <person name="Jando M."/>
            <person name="Brambilla E."/>
            <person name="Klenk H.-P."/>
            <person name="Eisen J.A."/>
        </authorList>
    </citation>
    <scope>NUCLEOTIDE SEQUENCE [LARGE SCALE GENOMIC DNA]</scope>
    <source>
        <strain evidence="3">ATCC 8368 / DSM 20162 / CCUG 35730 / CIP 100753 / JCM 10117 / KCTC 9821 / NBRC 16120 / NCIMB 702349 / NCTC 13040</strain>
    </source>
</reference>
<evidence type="ECO:0000313" key="3">
    <source>
        <dbReference type="Proteomes" id="UP000001213"/>
    </source>
</evidence>
<evidence type="ECO:0000259" key="1">
    <source>
        <dbReference type="PROSITE" id="PS50943"/>
    </source>
</evidence>
<dbReference type="InterPro" id="IPR041413">
    <property type="entry name" value="MLTR_LBD"/>
</dbReference>
<name>D5UTD2_TSUPD</name>
<accession>D5UTD2</accession>
<gene>
    <name evidence="2" type="ordered locus">Tpau_2819</name>
</gene>
<dbReference type="HOGENOM" id="CLU_057862_1_0_11"/>
<dbReference type="SUPFAM" id="SSF47413">
    <property type="entry name" value="lambda repressor-like DNA-binding domains"/>
    <property type="match status" value="1"/>
</dbReference>
<dbReference type="Gene3D" id="1.10.260.40">
    <property type="entry name" value="lambda repressor-like DNA-binding domains"/>
    <property type="match status" value="1"/>
</dbReference>
<dbReference type="CDD" id="cd00093">
    <property type="entry name" value="HTH_XRE"/>
    <property type="match status" value="1"/>
</dbReference>
<dbReference type="RefSeq" id="WP_013127431.1">
    <property type="nucleotide sequence ID" value="NC_014158.1"/>
</dbReference>
<dbReference type="AlphaFoldDB" id="D5UTD2"/>